<dbReference type="EMBL" id="QYYH01000091">
    <property type="protein sequence ID" value="RJY10952.1"/>
    <property type="molecule type" value="Genomic_DNA"/>
</dbReference>
<dbReference type="Proteomes" id="UP000273022">
    <property type="component" value="Unassembled WGS sequence"/>
</dbReference>
<protein>
    <submittedName>
        <fullName evidence="1">Uncharacterized protein</fullName>
    </submittedName>
</protein>
<evidence type="ECO:0000313" key="1">
    <source>
        <dbReference type="EMBL" id="RJY10952.1"/>
    </source>
</evidence>
<gene>
    <name evidence="1" type="ORF">D5R81_13680</name>
</gene>
<dbReference type="AlphaFoldDB" id="A0A3A6U192"/>
<dbReference type="RefSeq" id="WP_121854200.1">
    <property type="nucleotide sequence ID" value="NZ_CP037952.1"/>
</dbReference>
<organism evidence="1 2">
    <name type="scientific">Parashewanella spongiae</name>
    <dbReference type="NCBI Taxonomy" id="342950"/>
    <lineage>
        <taxon>Bacteria</taxon>
        <taxon>Pseudomonadati</taxon>
        <taxon>Pseudomonadota</taxon>
        <taxon>Gammaproteobacteria</taxon>
        <taxon>Alteromonadales</taxon>
        <taxon>Shewanellaceae</taxon>
        <taxon>Parashewanella</taxon>
    </lineage>
</organism>
<keyword evidence="2" id="KW-1185">Reference proteome</keyword>
<evidence type="ECO:0000313" key="2">
    <source>
        <dbReference type="Proteomes" id="UP000273022"/>
    </source>
</evidence>
<name>A0A3A6U192_9GAMM</name>
<accession>A0A3A6U192</accession>
<sequence>MSLKAADFEILFTCSLASCGHALLDDLYASKANQYRFHPVKTNNYPDSDFRFISAKLTTSGGNIFLLVAIEGAQTSNDINKIVVDM</sequence>
<reference evidence="1 2" key="1">
    <citation type="submission" date="2018-09" db="EMBL/GenBank/DDBJ databases">
        <title>Phylogeny of the Shewanellaceae, and recommendation for two new genera, Pseudoshewanella and Parashewanella.</title>
        <authorList>
            <person name="Wang G."/>
        </authorList>
    </citation>
    <scope>NUCLEOTIDE SEQUENCE [LARGE SCALE GENOMIC DNA]</scope>
    <source>
        <strain evidence="1 2">KCTC 22492</strain>
    </source>
</reference>
<dbReference type="OrthoDB" id="9792021at2"/>
<proteinExistence type="predicted"/>
<comment type="caution">
    <text evidence="1">The sequence shown here is derived from an EMBL/GenBank/DDBJ whole genome shotgun (WGS) entry which is preliminary data.</text>
</comment>